<dbReference type="AlphaFoldDB" id="A0A2Z6EYH3"/>
<sequence>MSDAFEIDVNGIPLVFEKNEWGFVGYVEQETWRQTEEWWELANEVNNGREIVAFDFRQFAVWPKVSMSIESFGDGNLNLDPRRSLREKAPPMDNITGNIEKLLDFQKYRNDIYQLSSPWLFDLMKYASEARKDGQGGTTDPQIACDALVIGWADESLCVALGWYKNSGHAEMRALQAFMVGTGVSLRELKKHICSITIQKPPCQFCGFALETLGLIGKVNSQGCYEANKLYGWEEPKDPYNLYLTQCPAFHESMEHLASVYNGFFMTNPNVELASANNNMFVDVEWYKNNIMGLKKKTSYSHMLDQGTIEKRINDLLLGHI</sequence>
<keyword evidence="2" id="KW-1185">Reference proteome</keyword>
<dbReference type="RefSeq" id="WP_052393909.1">
    <property type="nucleotide sequence ID" value="NZ_AP018150.1"/>
</dbReference>
<dbReference type="KEGG" id="mcys:MCB1EB_2287"/>
<accession>A0A2Z6EYH3</accession>
<evidence type="ECO:0000313" key="2">
    <source>
        <dbReference type="Proteomes" id="UP000282597"/>
    </source>
</evidence>
<dbReference type="EMBL" id="AP018150">
    <property type="protein sequence ID" value="BBE10448.1"/>
    <property type="molecule type" value="Genomic_DNA"/>
</dbReference>
<protein>
    <submittedName>
        <fullName evidence="1">Uncharacterized protein</fullName>
    </submittedName>
</protein>
<gene>
    <name evidence="1" type="ORF">MCB1EB_2287</name>
</gene>
<dbReference type="Proteomes" id="UP000282597">
    <property type="component" value="Chromosome"/>
</dbReference>
<evidence type="ECO:0000313" key="1">
    <source>
        <dbReference type="EMBL" id="BBE10448.1"/>
    </source>
</evidence>
<organism evidence="1 2">
    <name type="scientific">Mycoavidus cysteinexigens</name>
    <dbReference type="NCBI Taxonomy" id="1553431"/>
    <lineage>
        <taxon>Bacteria</taxon>
        <taxon>Pseudomonadati</taxon>
        <taxon>Pseudomonadota</taxon>
        <taxon>Betaproteobacteria</taxon>
        <taxon>Burkholderiales</taxon>
        <taxon>Burkholderiaceae</taxon>
        <taxon>Mycoavidus</taxon>
    </lineage>
</organism>
<reference evidence="1 2" key="1">
    <citation type="journal article" date="2018" name="Microbes Environ.">
        <title>Comparative Genomic Insights into Endofungal Lifestyles of Two Bacterial Endosymbionts, Mycoavidus cysteinexigens and Burkholderia rhizoxinica.</title>
        <authorList>
            <person name="Sharmin D."/>
            <person name="Guo Y."/>
            <person name="Nishizawa T."/>
            <person name="Ohshima S."/>
            <person name="Sato Y."/>
            <person name="Takashima Y."/>
            <person name="Narisawa K."/>
            <person name="Ohta H."/>
        </authorList>
    </citation>
    <scope>NUCLEOTIDE SEQUENCE [LARGE SCALE GENOMIC DNA]</scope>
    <source>
        <strain evidence="1 2">B1-EB</strain>
    </source>
</reference>
<name>A0A2Z6EYH3_9BURK</name>
<proteinExistence type="predicted"/>